<dbReference type="UniPathway" id="UPA00094"/>
<keyword evidence="2 3" id="KW-0597">Phosphoprotein</keyword>
<dbReference type="GO" id="GO:0016020">
    <property type="term" value="C:membrane"/>
    <property type="evidence" value="ECO:0007669"/>
    <property type="project" value="GOC"/>
</dbReference>
<keyword evidence="6" id="KW-1185">Reference proteome</keyword>
<dbReference type="SUPFAM" id="SSF47336">
    <property type="entry name" value="ACP-like"/>
    <property type="match status" value="1"/>
</dbReference>
<keyword evidence="3" id="KW-0963">Cytoplasm</keyword>
<dbReference type="PROSITE" id="PS50075">
    <property type="entry name" value="CARRIER"/>
    <property type="match status" value="1"/>
</dbReference>
<comment type="pathway">
    <text evidence="3">Lipid metabolism; fatty acid biosynthesis.</text>
</comment>
<dbReference type="HAMAP" id="MF_01217">
    <property type="entry name" value="Acyl_carrier"/>
    <property type="match status" value="1"/>
</dbReference>
<evidence type="ECO:0000256" key="3">
    <source>
        <dbReference type="HAMAP-Rule" id="MF_01217"/>
    </source>
</evidence>
<sequence>MSTLQTIQRMIGEQFELKLEDLVPDATLESLGLDSLSVIEFMFNIEDEFKIKLSNELLENIKTLQDVVNIIDKQVAEQHGKAE</sequence>
<keyword evidence="3" id="KW-0444">Lipid biosynthesis</keyword>
<dbReference type="GO" id="GO:0000035">
    <property type="term" value="F:acyl binding"/>
    <property type="evidence" value="ECO:0007669"/>
    <property type="project" value="TreeGrafter"/>
</dbReference>
<dbReference type="EMBL" id="AP018738">
    <property type="protein sequence ID" value="BBE52225.1"/>
    <property type="molecule type" value="Genomic_DNA"/>
</dbReference>
<evidence type="ECO:0000256" key="2">
    <source>
        <dbReference type="ARBA" id="ARBA00022553"/>
    </source>
</evidence>
<dbReference type="RefSeq" id="WP_062627307.1">
    <property type="nucleotide sequence ID" value="NZ_AP018738.1"/>
</dbReference>
<comment type="subcellular location">
    <subcellularLocation>
        <location evidence="3">Cytoplasm</location>
    </subcellularLocation>
</comment>
<dbReference type="PANTHER" id="PTHR20863">
    <property type="entry name" value="ACYL CARRIER PROTEIN"/>
    <property type="match status" value="1"/>
</dbReference>
<dbReference type="InterPro" id="IPR036736">
    <property type="entry name" value="ACP-like_sf"/>
</dbReference>
<dbReference type="GO" id="GO:0005829">
    <property type="term" value="C:cytosol"/>
    <property type="evidence" value="ECO:0007669"/>
    <property type="project" value="TreeGrafter"/>
</dbReference>
<organism evidence="5 6">
    <name type="scientific">Ferriphaselus amnicola</name>
    <dbReference type="NCBI Taxonomy" id="1188319"/>
    <lineage>
        <taxon>Bacteria</taxon>
        <taxon>Pseudomonadati</taxon>
        <taxon>Pseudomonadota</taxon>
        <taxon>Betaproteobacteria</taxon>
        <taxon>Nitrosomonadales</taxon>
        <taxon>Gallionellaceae</taxon>
        <taxon>Ferriphaselus</taxon>
    </lineage>
</organism>
<evidence type="ECO:0000313" key="5">
    <source>
        <dbReference type="EMBL" id="BBE52225.1"/>
    </source>
</evidence>
<dbReference type="InterPro" id="IPR003231">
    <property type="entry name" value="ACP"/>
</dbReference>
<dbReference type="STRING" id="1188319.OYT1_02205"/>
<gene>
    <name evidence="3" type="primary">acpP</name>
    <name evidence="5" type="ORF">OYT1_ch2719</name>
</gene>
<comment type="similarity">
    <text evidence="3">Belongs to the acyl carrier protein (ACP) family.</text>
</comment>
<feature type="domain" description="Carrier" evidence="4">
    <location>
        <begin position="1"/>
        <end position="75"/>
    </location>
</feature>
<dbReference type="GO" id="GO:0000036">
    <property type="term" value="F:acyl carrier activity"/>
    <property type="evidence" value="ECO:0007669"/>
    <property type="project" value="UniProtKB-UniRule"/>
</dbReference>
<dbReference type="InterPro" id="IPR009081">
    <property type="entry name" value="PP-bd_ACP"/>
</dbReference>
<keyword evidence="1 3" id="KW-0596">Phosphopantetheine</keyword>
<comment type="PTM">
    <text evidence="3">4'-phosphopantetheine is transferred from CoA to a specific serine of apo-ACP by AcpS. This modification is essential for activity because fatty acids are bound in thioester linkage to the sulfhydryl of the prosthetic group.</text>
</comment>
<keyword evidence="3" id="KW-0443">Lipid metabolism</keyword>
<feature type="modified residue" description="O-(pantetheine 4'-phosphoryl)serine" evidence="3">
    <location>
        <position position="35"/>
    </location>
</feature>
<proteinExistence type="inferred from homology"/>
<dbReference type="Pfam" id="PF00550">
    <property type="entry name" value="PP-binding"/>
    <property type="match status" value="1"/>
</dbReference>
<dbReference type="OrthoDB" id="7063706at2"/>
<dbReference type="Proteomes" id="UP000033070">
    <property type="component" value="Chromosome"/>
</dbReference>
<keyword evidence="3" id="KW-0276">Fatty acid metabolism</keyword>
<comment type="function">
    <text evidence="3">Carrier of the growing fatty acid chain in fatty acid biosynthesis.</text>
</comment>
<accession>A0A2Z6GG75</accession>
<reference evidence="5 6" key="1">
    <citation type="submission" date="2018-06" db="EMBL/GenBank/DDBJ databases">
        <title>OYT1 Genome Sequencing.</title>
        <authorList>
            <person name="Kato S."/>
            <person name="Itoh T."/>
            <person name="Ohkuma M."/>
        </authorList>
    </citation>
    <scope>NUCLEOTIDE SEQUENCE [LARGE SCALE GENOMIC DNA]</scope>
    <source>
        <strain evidence="5 6">OYT1</strain>
    </source>
</reference>
<evidence type="ECO:0000256" key="1">
    <source>
        <dbReference type="ARBA" id="ARBA00022450"/>
    </source>
</evidence>
<protein>
    <recommendedName>
        <fullName evidence="3">Acyl carrier protein</fullName>
        <shortName evidence="3">ACP</shortName>
    </recommendedName>
</protein>
<keyword evidence="3" id="KW-0275">Fatty acid biosynthesis</keyword>
<dbReference type="GO" id="GO:0009245">
    <property type="term" value="P:lipid A biosynthetic process"/>
    <property type="evidence" value="ECO:0007669"/>
    <property type="project" value="TreeGrafter"/>
</dbReference>
<dbReference type="Gene3D" id="1.10.1200.10">
    <property type="entry name" value="ACP-like"/>
    <property type="match status" value="1"/>
</dbReference>
<evidence type="ECO:0000313" key="6">
    <source>
        <dbReference type="Proteomes" id="UP000033070"/>
    </source>
</evidence>
<dbReference type="PANTHER" id="PTHR20863:SF76">
    <property type="entry name" value="CARRIER DOMAIN-CONTAINING PROTEIN"/>
    <property type="match status" value="1"/>
</dbReference>
<dbReference type="AlphaFoldDB" id="A0A2Z6GG75"/>
<name>A0A2Z6GG75_9PROT</name>
<evidence type="ECO:0000259" key="4">
    <source>
        <dbReference type="PROSITE" id="PS50075"/>
    </source>
</evidence>
<dbReference type="KEGG" id="fam:OYT1_ch2719"/>